<comment type="similarity">
    <text evidence="10">Belongs to the glycosyltransferase group 1 family.</text>
</comment>
<evidence type="ECO:0000256" key="5">
    <source>
        <dbReference type="ARBA" id="ARBA00022824"/>
    </source>
</evidence>
<dbReference type="InterPro" id="IPR028098">
    <property type="entry name" value="Glyco_trans_4-like_N"/>
</dbReference>
<evidence type="ECO:0000256" key="10">
    <source>
        <dbReference type="RuleBase" id="RU367136"/>
    </source>
</evidence>
<comment type="function">
    <text evidence="10">Mannosylates Man(2)GlcNAc(2)-dolichol diphosphate and Man(1)GlcNAc(2)-dolichol diphosphate to form Man(3)GlcNAc(2)-dolichol diphosphate.</text>
</comment>
<evidence type="ECO:0000259" key="11">
    <source>
        <dbReference type="Pfam" id="PF00534"/>
    </source>
</evidence>
<proteinExistence type="inferred from homology"/>
<evidence type="ECO:0000256" key="3">
    <source>
        <dbReference type="ARBA" id="ARBA00022679"/>
    </source>
</evidence>
<evidence type="ECO:0000256" key="8">
    <source>
        <dbReference type="ARBA" id="ARBA00045103"/>
    </source>
</evidence>
<dbReference type="GO" id="GO:0005789">
    <property type="term" value="C:endoplasmic reticulum membrane"/>
    <property type="evidence" value="ECO:0007669"/>
    <property type="project" value="UniProtKB-SubCell"/>
</dbReference>
<gene>
    <name evidence="13" type="ORF">RDWZM_007082</name>
</gene>
<evidence type="ECO:0000256" key="4">
    <source>
        <dbReference type="ARBA" id="ARBA00022692"/>
    </source>
</evidence>
<evidence type="ECO:0000313" key="14">
    <source>
        <dbReference type="Proteomes" id="UP001142055"/>
    </source>
</evidence>
<comment type="pathway">
    <text evidence="1 10">Protein modification; protein glycosylation.</text>
</comment>
<evidence type="ECO:0000313" key="13">
    <source>
        <dbReference type="EMBL" id="KAJ6221270.1"/>
    </source>
</evidence>
<dbReference type="Proteomes" id="UP001142055">
    <property type="component" value="Chromosome 2"/>
</dbReference>
<dbReference type="Pfam" id="PF13439">
    <property type="entry name" value="Glyco_transf_4"/>
    <property type="match status" value="1"/>
</dbReference>
<comment type="catalytic activity">
    <reaction evidence="8 10">
        <text>a beta-D-Man-(1-&gt;4)-beta-D-GlcNAc-(1-&gt;4)-alpha-D-GlcNAc-diphospho-di-trans,poly-cis-dolichol + GDP-alpha-D-mannose = an alpha-D-Man-(1-&gt;3)-beta-D-Man-(1-&gt;4)-beta-D-GlcNAc-(1-&gt;4)-alpha-D-GlcNAc-diphospho-di-trans,poly-cis-dolichol + GDP + H(+)</text>
        <dbReference type="Rhea" id="RHEA:29515"/>
        <dbReference type="Rhea" id="RHEA-COMP:19511"/>
        <dbReference type="Rhea" id="RHEA-COMP:19513"/>
        <dbReference type="ChEBI" id="CHEBI:15378"/>
        <dbReference type="ChEBI" id="CHEBI:57527"/>
        <dbReference type="ChEBI" id="CHEBI:58189"/>
        <dbReference type="ChEBI" id="CHEBI:58472"/>
        <dbReference type="ChEBI" id="CHEBI:132510"/>
        <dbReference type="EC" id="2.4.1.132"/>
    </reaction>
    <physiologicalReaction direction="left-to-right" evidence="8 10">
        <dbReference type="Rhea" id="RHEA:29516"/>
    </physiologicalReaction>
</comment>
<evidence type="ECO:0000256" key="7">
    <source>
        <dbReference type="ARBA" id="ARBA00023136"/>
    </source>
</evidence>
<evidence type="ECO:0000256" key="2">
    <source>
        <dbReference type="ARBA" id="ARBA00022676"/>
    </source>
</evidence>
<dbReference type="GO" id="GO:0004378">
    <property type="term" value="F:GDP-Man:Man(1)GlcNAc(2)-PP-Dol alpha-1,3-mannosyltransferase activity"/>
    <property type="evidence" value="ECO:0007669"/>
    <property type="project" value="UniProtKB-UniRule"/>
</dbReference>
<dbReference type="Pfam" id="PF00534">
    <property type="entry name" value="Glycos_transf_1"/>
    <property type="match status" value="1"/>
</dbReference>
<comment type="caution">
    <text evidence="13">The sequence shown here is derived from an EMBL/GenBank/DDBJ whole genome shotgun (WGS) entry which is preliminary data.</text>
</comment>
<dbReference type="EC" id="2.4.1.257" evidence="10"/>
<reference evidence="13" key="1">
    <citation type="submission" date="2022-12" db="EMBL/GenBank/DDBJ databases">
        <title>Genome assemblies of Blomia tropicalis.</title>
        <authorList>
            <person name="Cui Y."/>
        </authorList>
    </citation>
    <scope>NUCLEOTIDE SEQUENCE</scope>
    <source>
        <tissue evidence="13">Adult mites</tissue>
    </source>
</reference>
<dbReference type="CDD" id="cd03805">
    <property type="entry name" value="GT4_ALG2-like"/>
    <property type="match status" value="1"/>
</dbReference>
<keyword evidence="2 10" id="KW-0328">Glycosyltransferase</keyword>
<sequence>MKKIAFLHPDMGIGGAERLVVDAALALKKSGNSITIFTSHHDRNHCFPETKEELKVIVAGDWIPRSLFGRCAAIFAYLRMIYLTIHFLYYYSNKYDLTICDIIPVSLPLLRWYGKKSIFYGHFPDQLLTKKETILKKLYRLPIDWLEGFTLSYADITLVNSCFTQQMFEKTFPSKNLATRVLYPTVNFASFDKKINGNLQLEKIGKVDTLFLSINRYERKKNLNLAIESLRELYNVNNCNDERSRSRVHLIMAGGYDPLNVENIEHYQELVELARDLGIENNVTFLKSPSDDEKQLLLHSCTAVIYTPENEHFGIVPLEAMYMNRPVIATNSGGPKETVIDGETGFLCQSNVVSFADAMNKFVKDKSLSREMGRVGHDRVVSKFNFKTFQAQLSEVIQLLFENK</sequence>
<dbReference type="EC" id="2.4.1.132" evidence="10"/>
<dbReference type="PANTHER" id="PTHR45918">
    <property type="entry name" value="ALPHA-1,3/1,6-MANNOSYLTRANSFERASE ALG2"/>
    <property type="match status" value="1"/>
</dbReference>
<keyword evidence="3 10" id="KW-0808">Transferase</keyword>
<keyword evidence="7" id="KW-0472">Membrane</keyword>
<comment type="catalytic activity">
    <reaction evidence="9 10">
        <text>an alpha-D-Man-(1-&gt;3)-beta-D-Man-(1-&gt;4)-beta-D-GlcNAc-(1-&gt;4)-alpha-D-GlcNAc-diphospho-di-trans,poly-cis-dolichol + GDP-alpha-D-mannose = an alpha-D-Man-(1-&gt;3)-[alpha-D-Man-(1-&gt;6)]-beta-D-Man-(1-&gt;4)-beta-D-GlcNAc-(1-&gt;4)-alpha-D-GlcNAc-diphospho-di-trans,poly-cis-dolichol + GDP + H(+)</text>
        <dbReference type="Rhea" id="RHEA:29519"/>
        <dbReference type="Rhea" id="RHEA-COMP:19513"/>
        <dbReference type="Rhea" id="RHEA-COMP:19515"/>
        <dbReference type="ChEBI" id="CHEBI:15378"/>
        <dbReference type="ChEBI" id="CHEBI:57527"/>
        <dbReference type="ChEBI" id="CHEBI:58189"/>
        <dbReference type="ChEBI" id="CHEBI:132510"/>
        <dbReference type="ChEBI" id="CHEBI:132511"/>
        <dbReference type="EC" id="2.4.1.257"/>
    </reaction>
    <physiologicalReaction direction="left-to-right" evidence="9 10">
        <dbReference type="Rhea" id="RHEA:29520"/>
    </physiologicalReaction>
</comment>
<keyword evidence="6" id="KW-1133">Transmembrane helix</keyword>
<dbReference type="Gene3D" id="3.40.50.2000">
    <property type="entry name" value="Glycogen Phosphorylase B"/>
    <property type="match status" value="2"/>
</dbReference>
<dbReference type="GO" id="GO:0102704">
    <property type="term" value="F:GDP-Man:Man(2)GlcNAc(2)-PP-Dol alpha-1,6-mannosyltransferase activity"/>
    <property type="evidence" value="ECO:0007669"/>
    <property type="project" value="UniProtKB-UniRule"/>
</dbReference>
<keyword evidence="14" id="KW-1185">Reference proteome</keyword>
<name>A0A9Q0MCI2_BLOTA</name>
<evidence type="ECO:0000259" key="12">
    <source>
        <dbReference type="Pfam" id="PF13439"/>
    </source>
</evidence>
<organism evidence="13 14">
    <name type="scientific">Blomia tropicalis</name>
    <name type="common">Mite</name>
    <dbReference type="NCBI Taxonomy" id="40697"/>
    <lineage>
        <taxon>Eukaryota</taxon>
        <taxon>Metazoa</taxon>
        <taxon>Ecdysozoa</taxon>
        <taxon>Arthropoda</taxon>
        <taxon>Chelicerata</taxon>
        <taxon>Arachnida</taxon>
        <taxon>Acari</taxon>
        <taxon>Acariformes</taxon>
        <taxon>Sarcoptiformes</taxon>
        <taxon>Astigmata</taxon>
        <taxon>Glycyphagoidea</taxon>
        <taxon>Echimyopodidae</taxon>
        <taxon>Blomia</taxon>
    </lineage>
</organism>
<dbReference type="InterPro" id="IPR001296">
    <property type="entry name" value="Glyco_trans_1"/>
</dbReference>
<evidence type="ECO:0000256" key="9">
    <source>
        <dbReference type="ARBA" id="ARBA00045104"/>
    </source>
</evidence>
<dbReference type="SUPFAM" id="SSF53756">
    <property type="entry name" value="UDP-Glycosyltransferase/glycogen phosphorylase"/>
    <property type="match status" value="1"/>
</dbReference>
<feature type="domain" description="Glycosyl transferase family 1" evidence="11">
    <location>
        <begin position="207"/>
        <end position="374"/>
    </location>
</feature>
<accession>A0A9Q0MCI2</accession>
<comment type="subcellular location">
    <subcellularLocation>
        <location evidence="10">Endoplasmic reticulum membrane</location>
        <topology evidence="10">Single-pass membrane protein</topology>
    </subcellularLocation>
</comment>
<dbReference type="FunFam" id="3.40.50.2000:FF:000210">
    <property type="entry name" value="Alpha-1,3/1,6-mannosyltransferase ALG2"/>
    <property type="match status" value="1"/>
</dbReference>
<keyword evidence="4" id="KW-0812">Transmembrane</keyword>
<dbReference type="AlphaFoldDB" id="A0A9Q0MCI2"/>
<evidence type="ECO:0000256" key="1">
    <source>
        <dbReference type="ARBA" id="ARBA00004922"/>
    </source>
</evidence>
<keyword evidence="5" id="KW-0256">Endoplasmic reticulum</keyword>
<dbReference type="EMBL" id="JAPWDV010000002">
    <property type="protein sequence ID" value="KAJ6221270.1"/>
    <property type="molecule type" value="Genomic_DNA"/>
</dbReference>
<feature type="domain" description="Glycosyltransferase subfamily 4-like N-terminal" evidence="12">
    <location>
        <begin position="13"/>
        <end position="187"/>
    </location>
</feature>
<evidence type="ECO:0000256" key="6">
    <source>
        <dbReference type="ARBA" id="ARBA00022989"/>
    </source>
</evidence>
<dbReference type="PANTHER" id="PTHR45918:SF1">
    <property type="entry name" value="ALPHA-1,3_1,6-MANNOSYLTRANSFERASE ALG2"/>
    <property type="match status" value="1"/>
</dbReference>
<dbReference type="OrthoDB" id="448893at2759"/>
<dbReference type="InterPro" id="IPR027054">
    <property type="entry name" value="ALG2"/>
</dbReference>
<dbReference type="OMA" id="AMYMKCP"/>
<protein>
    <recommendedName>
        <fullName evidence="10">Alpha-1,3/1,6-mannosyltransferase ALG2</fullName>
        <ecNumber evidence="10">2.4.1.132</ecNumber>
        <ecNumber evidence="10">2.4.1.257</ecNumber>
    </recommendedName>
    <alternativeName>
        <fullName evidence="10">GDP-Man:Man(1)GlcNAc(2)-PP-Dol alpha-1,3-mannosyltransferase</fullName>
    </alternativeName>
</protein>